<dbReference type="EMBL" id="PCXV01000037">
    <property type="protein sequence ID" value="PIR43991.1"/>
    <property type="molecule type" value="Genomic_DNA"/>
</dbReference>
<evidence type="ECO:0000313" key="1">
    <source>
        <dbReference type="EMBL" id="PIR43991.1"/>
    </source>
</evidence>
<accession>A0A2H0RBR9</accession>
<sequence>MGNLTLNATIPTSTSITAQILDGSGNVYSNTLLPGNSTGFTSFPLDISTLPVDRNIGAGGGKIYRLMIKFYFATSDTNVTPYIDSFVLSYTTKQGDLSASTLANTPFP</sequence>
<dbReference type="AlphaFoldDB" id="A0A2H0RBR9"/>
<organism evidence="1 2">
    <name type="scientific">Candidatus Wolfebacteria bacterium CG10_big_fil_rev_8_21_14_0_10_31_9</name>
    <dbReference type="NCBI Taxonomy" id="1975070"/>
    <lineage>
        <taxon>Bacteria</taxon>
        <taxon>Candidatus Wolfeibacteriota</taxon>
    </lineage>
</organism>
<gene>
    <name evidence="1" type="ORF">COV23_02300</name>
</gene>
<protein>
    <submittedName>
        <fullName evidence="1">Uncharacterized protein</fullName>
    </submittedName>
</protein>
<name>A0A2H0RBR9_9BACT</name>
<dbReference type="Proteomes" id="UP000231602">
    <property type="component" value="Unassembled WGS sequence"/>
</dbReference>
<proteinExistence type="predicted"/>
<comment type="caution">
    <text evidence="1">The sequence shown here is derived from an EMBL/GenBank/DDBJ whole genome shotgun (WGS) entry which is preliminary data.</text>
</comment>
<evidence type="ECO:0000313" key="2">
    <source>
        <dbReference type="Proteomes" id="UP000231602"/>
    </source>
</evidence>
<reference evidence="1 2" key="1">
    <citation type="submission" date="2017-09" db="EMBL/GenBank/DDBJ databases">
        <title>Depth-based differentiation of microbial function through sediment-hosted aquifers and enrichment of novel symbionts in the deep terrestrial subsurface.</title>
        <authorList>
            <person name="Probst A.J."/>
            <person name="Ladd B."/>
            <person name="Jarett J.K."/>
            <person name="Geller-Mcgrath D.E."/>
            <person name="Sieber C.M."/>
            <person name="Emerson J.B."/>
            <person name="Anantharaman K."/>
            <person name="Thomas B.C."/>
            <person name="Malmstrom R."/>
            <person name="Stieglmeier M."/>
            <person name="Klingl A."/>
            <person name="Woyke T."/>
            <person name="Ryan C.M."/>
            <person name="Banfield J.F."/>
        </authorList>
    </citation>
    <scope>NUCLEOTIDE SEQUENCE [LARGE SCALE GENOMIC DNA]</scope>
    <source>
        <strain evidence="1">CG10_big_fil_rev_8_21_14_0_10_31_9</strain>
    </source>
</reference>